<sequence>MRSPNSSEIREGTRKDGKQHGEKGREDNARMLSVQSDGGTWHQDASEDRKKQRTSENCFETFPRRES</sequence>
<dbReference type="AlphaFoldDB" id="A0A195CJU0"/>
<dbReference type="EMBL" id="KQ977642">
    <property type="protein sequence ID" value="KYN00996.1"/>
    <property type="molecule type" value="Genomic_DNA"/>
</dbReference>
<feature type="compositionally biased region" description="Basic and acidic residues" evidence="1">
    <location>
        <begin position="44"/>
        <end position="54"/>
    </location>
</feature>
<keyword evidence="3" id="KW-1185">Reference proteome</keyword>
<feature type="region of interest" description="Disordered" evidence="1">
    <location>
        <begin position="1"/>
        <end position="67"/>
    </location>
</feature>
<name>A0A195CJU0_9HYME</name>
<organism evidence="2 3">
    <name type="scientific">Cyphomyrmex costatus</name>
    <dbReference type="NCBI Taxonomy" id="456900"/>
    <lineage>
        <taxon>Eukaryota</taxon>
        <taxon>Metazoa</taxon>
        <taxon>Ecdysozoa</taxon>
        <taxon>Arthropoda</taxon>
        <taxon>Hexapoda</taxon>
        <taxon>Insecta</taxon>
        <taxon>Pterygota</taxon>
        <taxon>Neoptera</taxon>
        <taxon>Endopterygota</taxon>
        <taxon>Hymenoptera</taxon>
        <taxon>Apocrita</taxon>
        <taxon>Aculeata</taxon>
        <taxon>Formicoidea</taxon>
        <taxon>Formicidae</taxon>
        <taxon>Myrmicinae</taxon>
        <taxon>Cyphomyrmex</taxon>
    </lineage>
</organism>
<protein>
    <submittedName>
        <fullName evidence="2">Uncharacterized protein</fullName>
    </submittedName>
</protein>
<proteinExistence type="predicted"/>
<evidence type="ECO:0000313" key="2">
    <source>
        <dbReference type="EMBL" id="KYN00996.1"/>
    </source>
</evidence>
<gene>
    <name evidence="2" type="ORF">ALC62_08222</name>
</gene>
<evidence type="ECO:0000313" key="3">
    <source>
        <dbReference type="Proteomes" id="UP000078542"/>
    </source>
</evidence>
<accession>A0A195CJU0</accession>
<evidence type="ECO:0000256" key="1">
    <source>
        <dbReference type="SAM" id="MobiDB-lite"/>
    </source>
</evidence>
<dbReference type="Proteomes" id="UP000078542">
    <property type="component" value="Unassembled WGS sequence"/>
</dbReference>
<reference evidence="2 3" key="1">
    <citation type="submission" date="2016-03" db="EMBL/GenBank/DDBJ databases">
        <title>Cyphomyrmex costatus WGS genome.</title>
        <authorList>
            <person name="Nygaard S."/>
            <person name="Hu H."/>
            <person name="Boomsma J."/>
            <person name="Zhang G."/>
        </authorList>
    </citation>
    <scope>NUCLEOTIDE SEQUENCE [LARGE SCALE GENOMIC DNA]</scope>
    <source>
        <strain evidence="2">MS0001</strain>
        <tissue evidence="2">Whole body</tissue>
    </source>
</reference>
<feature type="compositionally biased region" description="Basic and acidic residues" evidence="1">
    <location>
        <begin position="8"/>
        <end position="29"/>
    </location>
</feature>